<dbReference type="EMBL" id="LAZR01014089">
    <property type="protein sequence ID" value="KKM19015.1"/>
    <property type="molecule type" value="Genomic_DNA"/>
</dbReference>
<protein>
    <recommendedName>
        <fullName evidence="2">Bacterial Ig-like domain-containing protein</fullName>
    </recommendedName>
</protein>
<organism evidence="1">
    <name type="scientific">marine sediment metagenome</name>
    <dbReference type="NCBI Taxonomy" id="412755"/>
    <lineage>
        <taxon>unclassified sequences</taxon>
        <taxon>metagenomes</taxon>
        <taxon>ecological metagenomes</taxon>
    </lineage>
</organism>
<dbReference type="Pfam" id="PF17957">
    <property type="entry name" value="Big_7"/>
    <property type="match status" value="1"/>
</dbReference>
<feature type="non-terminal residue" evidence="1">
    <location>
        <position position="1"/>
    </location>
</feature>
<proteinExistence type="predicted"/>
<dbReference type="AlphaFoldDB" id="A0A0F9KUN1"/>
<sequence length="258" mass="27976">SPAQAAFQIDTVQPTITIDDPVDGQVVEGTITVKATASDDVQLDNVEFIIDGTVVATDTTAPFEYSWDTTSATNALHRIRAKANDAAGNNNDQAIHVEVLNGPTNLIINPSFELDDDTNNIPDNWSPYGFAPGDGRSSDFAKEGNYSLKITGDGTKLNSAKQRIPTSGNAGDILTFSGWNKTVDASATGRCVVGIIYLNNVDGSRKNGVIFFDRSTHDWQQRSTTIVADKDYSSIDITIGYFYQTGAAYFDDFKLLRQ</sequence>
<reference evidence="1" key="1">
    <citation type="journal article" date="2015" name="Nature">
        <title>Complex archaea that bridge the gap between prokaryotes and eukaryotes.</title>
        <authorList>
            <person name="Spang A."/>
            <person name="Saw J.H."/>
            <person name="Jorgensen S.L."/>
            <person name="Zaremba-Niedzwiedzka K."/>
            <person name="Martijn J."/>
            <person name="Lind A.E."/>
            <person name="van Eijk R."/>
            <person name="Schleper C."/>
            <person name="Guy L."/>
            <person name="Ettema T.J."/>
        </authorList>
    </citation>
    <scope>NUCLEOTIDE SEQUENCE</scope>
</reference>
<dbReference type="Gene3D" id="2.60.40.10">
    <property type="entry name" value="Immunoglobulins"/>
    <property type="match status" value="1"/>
</dbReference>
<dbReference type="Gene3D" id="2.60.120.260">
    <property type="entry name" value="Galactose-binding domain-like"/>
    <property type="match status" value="1"/>
</dbReference>
<dbReference type="InterPro" id="IPR008979">
    <property type="entry name" value="Galactose-bd-like_sf"/>
</dbReference>
<evidence type="ECO:0000313" key="1">
    <source>
        <dbReference type="EMBL" id="KKM19015.1"/>
    </source>
</evidence>
<dbReference type="SUPFAM" id="SSF49785">
    <property type="entry name" value="Galactose-binding domain-like"/>
    <property type="match status" value="1"/>
</dbReference>
<evidence type="ECO:0008006" key="2">
    <source>
        <dbReference type="Google" id="ProtNLM"/>
    </source>
</evidence>
<comment type="caution">
    <text evidence="1">The sequence shown here is derived from an EMBL/GenBank/DDBJ whole genome shotgun (WGS) entry which is preliminary data.</text>
</comment>
<gene>
    <name evidence="1" type="ORF">LCGC14_1659910</name>
</gene>
<dbReference type="InterPro" id="IPR013783">
    <property type="entry name" value="Ig-like_fold"/>
</dbReference>
<name>A0A0F9KUN1_9ZZZZ</name>
<accession>A0A0F9KUN1</accession>